<keyword evidence="3" id="KW-0804">Transcription</keyword>
<dbReference type="SUPFAM" id="SSF100950">
    <property type="entry name" value="NagB/RpiA/CoA transferase-like"/>
    <property type="match status" value="1"/>
</dbReference>
<reference evidence="6" key="2">
    <citation type="submission" date="2022-10" db="EMBL/GenBank/DDBJ databases">
        <title>Comparative genomic analysis and in-vitro probiotic properties of the potential probiotic L. chiayiensis AACE 3.</title>
        <authorList>
            <person name="Kang X."/>
        </authorList>
    </citation>
    <scope>NUCLEOTIDE SEQUENCE</scope>
    <source>
        <strain evidence="6">AACE 3</strain>
    </source>
</reference>
<dbReference type="InterPro" id="IPR014036">
    <property type="entry name" value="DeoR-like_C"/>
</dbReference>
<sequence length="253" mass="27682">MNYIERQQSILKKLNSNGSVSISDLVKDLSVSRETLRKDIAELGNQGKLRVIRGGAVLNKPVNETIYDQRRKENFQEKLSIAKNAVKLISEGDSVFVGNGTTAALVAQEIKARGFKGIVVITTSINVLLELRYDETIQLVLLGGGLRRIEGSLSGPLTLANIDGVFCDIGFFGSGGVSISSGVTNHYFSEIEVDKKMMQHCRKKVLLADHSKFTKMNPFRTASISDYDVILSDKGLSSATITAMERRGVEVIV</sequence>
<dbReference type="Gene3D" id="1.10.10.10">
    <property type="entry name" value="Winged helix-like DNA-binding domain superfamily/Winged helix DNA-binding domain"/>
    <property type="match status" value="1"/>
</dbReference>
<dbReference type="SUPFAM" id="SSF46785">
    <property type="entry name" value="Winged helix' DNA-binding domain"/>
    <property type="match status" value="1"/>
</dbReference>
<dbReference type="SMART" id="SM00420">
    <property type="entry name" value="HTH_DEOR"/>
    <property type="match status" value="1"/>
</dbReference>
<feature type="domain" description="HTH deoR-type" evidence="4">
    <location>
        <begin position="3"/>
        <end position="58"/>
    </location>
</feature>
<dbReference type="InterPro" id="IPR036390">
    <property type="entry name" value="WH_DNA-bd_sf"/>
</dbReference>
<evidence type="ECO:0000256" key="2">
    <source>
        <dbReference type="ARBA" id="ARBA00023125"/>
    </source>
</evidence>
<dbReference type="GO" id="GO:0003677">
    <property type="term" value="F:DNA binding"/>
    <property type="evidence" value="ECO:0007669"/>
    <property type="project" value="UniProtKB-KW"/>
</dbReference>
<evidence type="ECO:0000313" key="8">
    <source>
        <dbReference type="Proteomes" id="UP001164790"/>
    </source>
</evidence>
<dbReference type="EMBL" id="CP107523">
    <property type="protein sequence ID" value="UYN56357.1"/>
    <property type="molecule type" value="Genomic_DNA"/>
</dbReference>
<proteinExistence type="predicted"/>
<reference evidence="5 7" key="1">
    <citation type="submission" date="2017-01" db="EMBL/GenBank/DDBJ databases">
        <title>Lactobacillus chiayiensis sp. nov., a lactic acid bacterium isolated from compost.</title>
        <authorList>
            <person name="Huang C.-H."/>
        </authorList>
    </citation>
    <scope>NUCLEOTIDE SEQUENCE [LARGE SCALE GENOMIC DNA]</scope>
    <source>
        <strain evidence="7">chh01</strain>
        <strain evidence="5">Chh01</strain>
    </source>
</reference>
<dbReference type="PANTHER" id="PTHR30363">
    <property type="entry name" value="HTH-TYPE TRANSCRIPTIONAL REGULATOR SRLR-RELATED"/>
    <property type="match status" value="1"/>
</dbReference>
<dbReference type="EMBL" id="MSSM01000001">
    <property type="protein sequence ID" value="RXT30685.1"/>
    <property type="molecule type" value="Genomic_DNA"/>
</dbReference>
<keyword evidence="8" id="KW-1185">Reference proteome</keyword>
<evidence type="ECO:0000259" key="4">
    <source>
        <dbReference type="PROSITE" id="PS51000"/>
    </source>
</evidence>
<evidence type="ECO:0000313" key="7">
    <source>
        <dbReference type="Proteomes" id="UP000290475"/>
    </source>
</evidence>
<dbReference type="InterPro" id="IPR037171">
    <property type="entry name" value="NagB/RpiA_transferase-like"/>
</dbReference>
<dbReference type="SMART" id="SM01134">
    <property type="entry name" value="DeoRC"/>
    <property type="match status" value="1"/>
</dbReference>
<dbReference type="GO" id="GO:0003700">
    <property type="term" value="F:DNA-binding transcription factor activity"/>
    <property type="evidence" value="ECO:0007669"/>
    <property type="project" value="InterPro"/>
</dbReference>
<dbReference type="InterPro" id="IPR001034">
    <property type="entry name" value="DeoR_HTH"/>
</dbReference>
<name>A0A4Q1UHS3_9LACO</name>
<dbReference type="PROSITE" id="PS00894">
    <property type="entry name" value="HTH_DEOR_1"/>
    <property type="match status" value="1"/>
</dbReference>
<organism evidence="5 7">
    <name type="scientific">Lacticaseibacillus chiayiensis</name>
    <dbReference type="NCBI Taxonomy" id="2100821"/>
    <lineage>
        <taxon>Bacteria</taxon>
        <taxon>Bacillati</taxon>
        <taxon>Bacillota</taxon>
        <taxon>Bacilli</taxon>
        <taxon>Lactobacillales</taxon>
        <taxon>Lactobacillaceae</taxon>
        <taxon>Lacticaseibacillus</taxon>
    </lineage>
</organism>
<dbReference type="PROSITE" id="PS51000">
    <property type="entry name" value="HTH_DEOR_2"/>
    <property type="match status" value="1"/>
</dbReference>
<accession>A0A4Q1UHS3</accession>
<keyword evidence="2 6" id="KW-0238">DNA-binding</keyword>
<evidence type="ECO:0000256" key="3">
    <source>
        <dbReference type="ARBA" id="ARBA00023163"/>
    </source>
</evidence>
<dbReference type="InterPro" id="IPR036388">
    <property type="entry name" value="WH-like_DNA-bd_sf"/>
</dbReference>
<evidence type="ECO:0000313" key="5">
    <source>
        <dbReference type="EMBL" id="RXT30685.1"/>
    </source>
</evidence>
<dbReference type="AlphaFoldDB" id="A0A4Q1UHS3"/>
<keyword evidence="1" id="KW-0805">Transcription regulation</keyword>
<dbReference type="PANTHER" id="PTHR30363:SF44">
    <property type="entry name" value="AGA OPERON TRANSCRIPTIONAL REPRESSOR-RELATED"/>
    <property type="match status" value="1"/>
</dbReference>
<dbReference type="Pfam" id="PF00455">
    <property type="entry name" value="DeoRC"/>
    <property type="match status" value="1"/>
</dbReference>
<protein>
    <submittedName>
        <fullName evidence="5">D-beta-hydroxybutyrate dehydrogenase</fullName>
    </submittedName>
    <submittedName>
        <fullName evidence="6">DeoR/GlpR family DNA-binding transcription regulator</fullName>
    </submittedName>
</protein>
<dbReference type="InterPro" id="IPR050313">
    <property type="entry name" value="Carb_Metab_HTH_regulators"/>
</dbReference>
<dbReference type="Pfam" id="PF08220">
    <property type="entry name" value="HTH_DeoR"/>
    <property type="match status" value="1"/>
</dbReference>
<gene>
    <name evidence="5" type="ORF">BVJ53_00265</name>
    <name evidence="6" type="ORF">OFW50_12965</name>
</gene>
<dbReference type="RefSeq" id="WP_129300625.1">
    <property type="nucleotide sequence ID" value="NZ_CP107523.1"/>
</dbReference>
<dbReference type="Proteomes" id="UP000290475">
    <property type="component" value="Unassembled WGS sequence"/>
</dbReference>
<evidence type="ECO:0000313" key="6">
    <source>
        <dbReference type="EMBL" id="UYN56357.1"/>
    </source>
</evidence>
<dbReference type="Gene3D" id="3.40.50.1360">
    <property type="match status" value="1"/>
</dbReference>
<evidence type="ECO:0000256" key="1">
    <source>
        <dbReference type="ARBA" id="ARBA00023015"/>
    </source>
</evidence>
<dbReference type="InterPro" id="IPR018356">
    <property type="entry name" value="Tscrpt_reg_HTH_DeoR_CS"/>
</dbReference>
<dbReference type="Proteomes" id="UP001164790">
    <property type="component" value="Chromosome"/>
</dbReference>